<feature type="non-terminal residue" evidence="1">
    <location>
        <position position="129"/>
    </location>
</feature>
<keyword evidence="1" id="KW-0436">Ligase</keyword>
<gene>
    <name evidence="1" type="ORF">L195_g053146</name>
</gene>
<protein>
    <submittedName>
        <fullName evidence="1">Seryl-tRNA ligase</fullName>
    </submittedName>
</protein>
<dbReference type="EMBL" id="ASHM01088471">
    <property type="protein sequence ID" value="PNX62754.1"/>
    <property type="molecule type" value="Genomic_DNA"/>
</dbReference>
<dbReference type="Proteomes" id="UP000236291">
    <property type="component" value="Unassembled WGS sequence"/>
</dbReference>
<reference evidence="1 2" key="1">
    <citation type="journal article" date="2014" name="Am. J. Bot.">
        <title>Genome assembly and annotation for red clover (Trifolium pratense; Fabaceae).</title>
        <authorList>
            <person name="Istvanek J."/>
            <person name="Jaros M."/>
            <person name="Krenek A."/>
            <person name="Repkova J."/>
        </authorList>
    </citation>
    <scope>NUCLEOTIDE SEQUENCE [LARGE SCALE GENOMIC DNA]</scope>
    <source>
        <strain evidence="2">cv. Tatra</strain>
        <tissue evidence="1">Young leaves</tissue>
    </source>
</reference>
<dbReference type="GO" id="GO:0016874">
    <property type="term" value="F:ligase activity"/>
    <property type="evidence" value="ECO:0007669"/>
    <property type="project" value="UniProtKB-KW"/>
</dbReference>
<organism evidence="1 2">
    <name type="scientific">Trifolium pratense</name>
    <name type="common">Red clover</name>
    <dbReference type="NCBI Taxonomy" id="57577"/>
    <lineage>
        <taxon>Eukaryota</taxon>
        <taxon>Viridiplantae</taxon>
        <taxon>Streptophyta</taxon>
        <taxon>Embryophyta</taxon>
        <taxon>Tracheophyta</taxon>
        <taxon>Spermatophyta</taxon>
        <taxon>Magnoliopsida</taxon>
        <taxon>eudicotyledons</taxon>
        <taxon>Gunneridae</taxon>
        <taxon>Pentapetalae</taxon>
        <taxon>rosids</taxon>
        <taxon>fabids</taxon>
        <taxon>Fabales</taxon>
        <taxon>Fabaceae</taxon>
        <taxon>Papilionoideae</taxon>
        <taxon>50 kb inversion clade</taxon>
        <taxon>NPAAA clade</taxon>
        <taxon>Hologalegina</taxon>
        <taxon>IRL clade</taxon>
        <taxon>Trifolieae</taxon>
        <taxon>Trifolium</taxon>
    </lineage>
</organism>
<reference evidence="1 2" key="2">
    <citation type="journal article" date="2017" name="Front. Plant Sci.">
        <title>Gene Classification and Mining of Molecular Markers Useful in Red Clover (Trifolium pratense) Breeding.</title>
        <authorList>
            <person name="Istvanek J."/>
            <person name="Dluhosova J."/>
            <person name="Dluhos P."/>
            <person name="Patkova L."/>
            <person name="Nedelnik J."/>
            <person name="Repkova J."/>
        </authorList>
    </citation>
    <scope>NUCLEOTIDE SEQUENCE [LARGE SCALE GENOMIC DNA]</scope>
    <source>
        <strain evidence="2">cv. Tatra</strain>
        <tissue evidence="1">Young leaves</tissue>
    </source>
</reference>
<name>A0A2K3K905_TRIPR</name>
<evidence type="ECO:0000313" key="2">
    <source>
        <dbReference type="Proteomes" id="UP000236291"/>
    </source>
</evidence>
<comment type="caution">
    <text evidence="1">The sequence shown here is derived from an EMBL/GenBank/DDBJ whole genome shotgun (WGS) entry which is preliminary data.</text>
</comment>
<sequence length="129" mass="14487">MDLACYPNKTTTFKTLKLASTSTSTSSSSIFVFPSLHKTKTLTIHSHKFPFPRLTKALSTSPAAVQTSPPTTNNILQDQGGKPQWKASIDFKWIKDNKEIVAVNIKNRNSDADLEHILHLYDKLFILQK</sequence>
<dbReference type="AlphaFoldDB" id="A0A2K3K905"/>
<dbReference type="STRING" id="57577.A0A2K3K905"/>
<accession>A0A2K3K905</accession>
<proteinExistence type="predicted"/>
<evidence type="ECO:0000313" key="1">
    <source>
        <dbReference type="EMBL" id="PNX62754.1"/>
    </source>
</evidence>